<dbReference type="PROSITE" id="PS51084">
    <property type="entry name" value="HIT_2"/>
    <property type="match status" value="1"/>
</dbReference>
<dbReference type="InterPro" id="IPR019808">
    <property type="entry name" value="Histidine_triad_CS"/>
</dbReference>
<dbReference type="GO" id="GO:0003824">
    <property type="term" value="F:catalytic activity"/>
    <property type="evidence" value="ECO:0007669"/>
    <property type="project" value="InterPro"/>
</dbReference>
<dbReference type="PROSITE" id="PS00892">
    <property type="entry name" value="HIT_1"/>
    <property type="match status" value="1"/>
</dbReference>
<dbReference type="Pfam" id="PF01230">
    <property type="entry name" value="HIT"/>
    <property type="match status" value="1"/>
</dbReference>
<dbReference type="Gene3D" id="3.30.428.10">
    <property type="entry name" value="HIT-like"/>
    <property type="match status" value="1"/>
</dbReference>
<protein>
    <recommendedName>
        <fullName evidence="4">HIT domain-containing protein</fullName>
    </recommendedName>
</protein>
<keyword evidence="6" id="KW-1185">Reference proteome</keyword>
<feature type="active site" description="Tele-AMP-histidine intermediate" evidence="1">
    <location>
        <position position="154"/>
    </location>
</feature>
<evidence type="ECO:0000259" key="4">
    <source>
        <dbReference type="PROSITE" id="PS51084"/>
    </source>
</evidence>
<comment type="caution">
    <text evidence="5">The sequence shown here is derived from an EMBL/GenBank/DDBJ whole genome shotgun (WGS) entry which is preliminary data.</text>
</comment>
<evidence type="ECO:0000256" key="2">
    <source>
        <dbReference type="PIRSR" id="PIRSR601310-3"/>
    </source>
</evidence>
<dbReference type="EMBL" id="NIVC01000389">
    <property type="protein sequence ID" value="PAA84095.1"/>
    <property type="molecule type" value="Genomic_DNA"/>
</dbReference>
<evidence type="ECO:0000256" key="1">
    <source>
        <dbReference type="PIRSR" id="PIRSR601310-1"/>
    </source>
</evidence>
<name>A0A267GDI6_9PLAT</name>
<dbReference type="InterPro" id="IPR011146">
    <property type="entry name" value="HIT-like"/>
</dbReference>
<sequence>LSFRNLAALASRWPKSSHRLLEAAAAAARPAAYSRGMSDEVAKARAAAEAAHGDLNKPTIFNKIISKEIPAKVLFEDDRALAFSDVNPQAPVHFLVIPKVQIPMLEFAKDDDESLLGHLILTARRVAAEQGLNNGYRLVINNGSDGAQSVFHLHVHVMGGRQMGWPPG</sequence>
<dbReference type="CDD" id="cd01276">
    <property type="entry name" value="PKCI_related"/>
    <property type="match status" value="1"/>
</dbReference>
<feature type="short sequence motif" description="Histidine triad motif" evidence="2 3">
    <location>
        <begin position="152"/>
        <end position="156"/>
    </location>
</feature>
<dbReference type="InterPro" id="IPR001310">
    <property type="entry name" value="Histidine_triad_HIT"/>
</dbReference>
<reference evidence="5 6" key="1">
    <citation type="submission" date="2017-06" db="EMBL/GenBank/DDBJ databases">
        <title>A platform for efficient transgenesis in Macrostomum lignano, a flatworm model organism for stem cell research.</title>
        <authorList>
            <person name="Berezikov E."/>
        </authorList>
    </citation>
    <scope>NUCLEOTIDE SEQUENCE [LARGE SCALE GENOMIC DNA]</scope>
    <source>
        <strain evidence="5">DV1</strain>
        <tissue evidence="5">Whole organism</tissue>
    </source>
</reference>
<dbReference type="PRINTS" id="PR00332">
    <property type="entry name" value="HISTRIAD"/>
</dbReference>
<dbReference type="OrthoDB" id="672793at2759"/>
<accession>A0A267GDI6</accession>
<organism evidence="5 6">
    <name type="scientific">Macrostomum lignano</name>
    <dbReference type="NCBI Taxonomy" id="282301"/>
    <lineage>
        <taxon>Eukaryota</taxon>
        <taxon>Metazoa</taxon>
        <taxon>Spiralia</taxon>
        <taxon>Lophotrochozoa</taxon>
        <taxon>Platyhelminthes</taxon>
        <taxon>Rhabditophora</taxon>
        <taxon>Macrostomorpha</taxon>
        <taxon>Macrostomida</taxon>
        <taxon>Macrostomidae</taxon>
        <taxon>Macrostomum</taxon>
    </lineage>
</organism>
<gene>
    <name evidence="5" type="ORF">BOX15_Mlig010140g2</name>
</gene>
<dbReference type="AlphaFoldDB" id="A0A267GDI6"/>
<dbReference type="STRING" id="282301.A0A267GDI6"/>
<feature type="non-terminal residue" evidence="5">
    <location>
        <position position="1"/>
    </location>
</feature>
<evidence type="ECO:0000313" key="6">
    <source>
        <dbReference type="Proteomes" id="UP000215902"/>
    </source>
</evidence>
<proteinExistence type="predicted"/>
<dbReference type="Proteomes" id="UP000215902">
    <property type="component" value="Unassembled WGS sequence"/>
</dbReference>
<feature type="domain" description="HIT" evidence="4">
    <location>
        <begin position="60"/>
        <end position="168"/>
    </location>
</feature>
<dbReference type="SUPFAM" id="SSF54197">
    <property type="entry name" value="HIT-like"/>
    <property type="match status" value="1"/>
</dbReference>
<dbReference type="InterPro" id="IPR036265">
    <property type="entry name" value="HIT-like_sf"/>
</dbReference>
<dbReference type="PANTHER" id="PTHR23089">
    <property type="entry name" value="HISTIDINE TRIAD HIT PROTEIN"/>
    <property type="match status" value="1"/>
</dbReference>
<evidence type="ECO:0000313" key="5">
    <source>
        <dbReference type="EMBL" id="PAA84095.1"/>
    </source>
</evidence>
<evidence type="ECO:0000256" key="3">
    <source>
        <dbReference type="PROSITE-ProRule" id="PRU00464"/>
    </source>
</evidence>
<dbReference type="FunFam" id="3.30.428.10:FF:000005">
    <property type="entry name" value="Histidine triad nucleotide-binding protein 1"/>
    <property type="match status" value="1"/>
</dbReference>